<dbReference type="Proteomes" id="UP000321245">
    <property type="component" value="Unassembled WGS sequence"/>
</dbReference>
<dbReference type="STRING" id="1218108.GCA_000382425_02071"/>
<dbReference type="EMBL" id="BJXC01000013">
    <property type="protein sequence ID" value="GEM52274.1"/>
    <property type="molecule type" value="Genomic_DNA"/>
</dbReference>
<dbReference type="GO" id="GO:0016740">
    <property type="term" value="F:transferase activity"/>
    <property type="evidence" value="ECO:0007669"/>
    <property type="project" value="UniProtKB-KW"/>
</dbReference>
<dbReference type="CDD" id="cd03801">
    <property type="entry name" value="GT4_PimA-like"/>
    <property type="match status" value="1"/>
</dbReference>
<organism evidence="1 2">
    <name type="scientific">Empedobacter brevis NBRC 14943 = ATCC 43319</name>
    <dbReference type="NCBI Taxonomy" id="1218108"/>
    <lineage>
        <taxon>Bacteria</taxon>
        <taxon>Pseudomonadati</taxon>
        <taxon>Bacteroidota</taxon>
        <taxon>Flavobacteriia</taxon>
        <taxon>Flavobacteriales</taxon>
        <taxon>Weeksellaceae</taxon>
        <taxon>Empedobacter</taxon>
    </lineage>
</organism>
<protein>
    <submittedName>
        <fullName evidence="1">Glycosyl transferase</fullName>
    </submittedName>
</protein>
<dbReference type="GeneID" id="84651687"/>
<proteinExistence type="predicted"/>
<dbReference type="SUPFAM" id="SSF53756">
    <property type="entry name" value="UDP-Glycosyltransferase/glycogen phosphorylase"/>
    <property type="match status" value="1"/>
</dbReference>
<dbReference type="Gene3D" id="3.40.50.2000">
    <property type="entry name" value="Glycogen Phosphorylase B"/>
    <property type="match status" value="1"/>
</dbReference>
<sequence>MKKVLYLTKYTSLGASSRLRSLQFIPFLKEEGYEVNFSPLFNDKYLKALYNKKLTKNIYLISGYLKRFFLLFTINKFDIIVIEKELFPYLPSWFEQVFNKLNIKYIVDYDDAIFHNYDLSKNKIIKKLLSNKIDKVMKYSNCVFAGNSYLASRAKVSGAKEVIILPTVINTENYYRVEKENQDDKFILGWIGSPSTYKYIEKLIPVFNELKQKYPNFYVNIIGAKQYEETINNFIYYIPWSEDTEIIEINKFSLGIMPLDETPWELGKCSYKLIQYMGCSIAVLASPVGMNNDVVIADFNGSFVNSNDWFIAIEKYICNIEMTIEQGKNGRKLIDSTYNLTHNLKLIIESFEN</sequence>
<reference evidence="1 2" key="1">
    <citation type="submission" date="2019-07" db="EMBL/GenBank/DDBJ databases">
        <title>Whole genome shotgun sequence of Empedobacter brevis NBRC 14943.</title>
        <authorList>
            <person name="Hosoyama A."/>
            <person name="Uohara A."/>
            <person name="Ohji S."/>
            <person name="Ichikawa N."/>
        </authorList>
    </citation>
    <scope>NUCLEOTIDE SEQUENCE [LARGE SCALE GENOMIC DNA]</scope>
    <source>
        <strain evidence="1 2">NBRC 14943</strain>
    </source>
</reference>
<evidence type="ECO:0000313" key="1">
    <source>
        <dbReference type="EMBL" id="GEM52274.1"/>
    </source>
</evidence>
<name>A0A511NHM9_9FLAO</name>
<dbReference type="RefSeq" id="WP_019975560.1">
    <property type="nucleotide sequence ID" value="NZ_BJXC01000013.1"/>
</dbReference>
<gene>
    <name evidence="1" type="ORF">EB1_20640</name>
</gene>
<evidence type="ECO:0000313" key="2">
    <source>
        <dbReference type="Proteomes" id="UP000321245"/>
    </source>
</evidence>
<accession>A0A511NHM9</accession>
<comment type="caution">
    <text evidence="1">The sequence shown here is derived from an EMBL/GenBank/DDBJ whole genome shotgun (WGS) entry which is preliminary data.</text>
</comment>
<dbReference type="AlphaFoldDB" id="A0A511NHM9"/>
<keyword evidence="1" id="KW-0808">Transferase</keyword>
<keyword evidence="2" id="KW-1185">Reference proteome</keyword>
<dbReference type="OrthoDB" id="9815351at2"/>